<evidence type="ECO:0000313" key="2">
    <source>
        <dbReference type="EMBL" id="SVE27747.1"/>
    </source>
</evidence>
<gene>
    <name evidence="2" type="ORF">METZ01_LOCUS480601</name>
</gene>
<name>A0A383C5Q3_9ZZZZ</name>
<dbReference type="Gene3D" id="3.40.50.150">
    <property type="entry name" value="Vaccinia Virus protein VP39"/>
    <property type="match status" value="1"/>
</dbReference>
<dbReference type="EMBL" id="UINC01206221">
    <property type="protein sequence ID" value="SVE27747.1"/>
    <property type="molecule type" value="Genomic_DNA"/>
</dbReference>
<sequence length="91" mass="10224">MTHFSEHTRAWLAEADLAHRKRHGQYMTPAPLREALIDQLDLQPGMRVLDPGVGTGEFLRSVLEREPSAQVYGWDVDTDVLDVANNNVPNS</sequence>
<dbReference type="Pfam" id="PF02384">
    <property type="entry name" value="N6_Mtase"/>
    <property type="match status" value="1"/>
</dbReference>
<dbReference type="PRINTS" id="PR00507">
    <property type="entry name" value="N12N6MTFRASE"/>
</dbReference>
<proteinExistence type="predicted"/>
<dbReference type="AlphaFoldDB" id="A0A383C5Q3"/>
<dbReference type="SUPFAM" id="SSF53335">
    <property type="entry name" value="S-adenosyl-L-methionine-dependent methyltransferases"/>
    <property type="match status" value="1"/>
</dbReference>
<dbReference type="GO" id="GO:0008170">
    <property type="term" value="F:N-methyltransferase activity"/>
    <property type="evidence" value="ECO:0007669"/>
    <property type="project" value="InterPro"/>
</dbReference>
<feature type="domain" description="DNA methylase adenine-specific" evidence="1">
    <location>
        <begin position="19"/>
        <end position="87"/>
    </location>
</feature>
<reference evidence="2" key="1">
    <citation type="submission" date="2018-05" db="EMBL/GenBank/DDBJ databases">
        <authorList>
            <person name="Lanie J.A."/>
            <person name="Ng W.-L."/>
            <person name="Kazmierczak K.M."/>
            <person name="Andrzejewski T.M."/>
            <person name="Davidsen T.M."/>
            <person name="Wayne K.J."/>
            <person name="Tettelin H."/>
            <person name="Glass J.I."/>
            <person name="Rusch D."/>
            <person name="Podicherti R."/>
            <person name="Tsui H.-C.T."/>
            <person name="Winkler M.E."/>
        </authorList>
    </citation>
    <scope>NUCLEOTIDE SEQUENCE</scope>
</reference>
<evidence type="ECO:0000259" key="1">
    <source>
        <dbReference type="Pfam" id="PF02384"/>
    </source>
</evidence>
<feature type="non-terminal residue" evidence="2">
    <location>
        <position position="91"/>
    </location>
</feature>
<dbReference type="InterPro" id="IPR003356">
    <property type="entry name" value="DNA_methylase_A-5"/>
</dbReference>
<accession>A0A383C5Q3</accession>
<dbReference type="CDD" id="cd02440">
    <property type="entry name" value="AdoMet_MTases"/>
    <property type="match status" value="1"/>
</dbReference>
<organism evidence="2">
    <name type="scientific">marine metagenome</name>
    <dbReference type="NCBI Taxonomy" id="408172"/>
    <lineage>
        <taxon>unclassified sequences</taxon>
        <taxon>metagenomes</taxon>
        <taxon>ecological metagenomes</taxon>
    </lineage>
</organism>
<dbReference type="InterPro" id="IPR029063">
    <property type="entry name" value="SAM-dependent_MTases_sf"/>
</dbReference>
<dbReference type="GO" id="GO:0003677">
    <property type="term" value="F:DNA binding"/>
    <property type="evidence" value="ECO:0007669"/>
    <property type="project" value="InterPro"/>
</dbReference>
<protein>
    <recommendedName>
        <fullName evidence="1">DNA methylase adenine-specific domain-containing protein</fullName>
    </recommendedName>
</protein>